<evidence type="ECO:0000256" key="1">
    <source>
        <dbReference type="SAM" id="Phobius"/>
    </source>
</evidence>
<dbReference type="Gene3D" id="1.10.101.10">
    <property type="entry name" value="PGBD-like superfamily/PGBD"/>
    <property type="match status" value="1"/>
</dbReference>
<dbReference type="InterPro" id="IPR036366">
    <property type="entry name" value="PGBDSf"/>
</dbReference>
<dbReference type="Pfam" id="PF01471">
    <property type="entry name" value="PG_binding_1"/>
    <property type="match status" value="1"/>
</dbReference>
<accession>A0ABT5DUT6</accession>
<dbReference type="InterPro" id="IPR036365">
    <property type="entry name" value="PGBD-like_sf"/>
</dbReference>
<keyword evidence="4" id="KW-1185">Reference proteome</keyword>
<dbReference type="InterPro" id="IPR002477">
    <property type="entry name" value="Peptidoglycan-bd-like"/>
</dbReference>
<dbReference type="InterPro" id="IPR011055">
    <property type="entry name" value="Dup_hybrid_motif"/>
</dbReference>
<evidence type="ECO:0000313" key="4">
    <source>
        <dbReference type="Proteomes" id="UP001221686"/>
    </source>
</evidence>
<name>A0ABT5DUT6_9BACT</name>
<keyword evidence="1" id="KW-0472">Membrane</keyword>
<comment type="caution">
    <text evidence="3">The sequence shown here is derived from an EMBL/GenBank/DDBJ whole genome shotgun (WGS) entry which is preliminary data.</text>
</comment>
<keyword evidence="1" id="KW-0812">Transmembrane</keyword>
<gene>
    <name evidence="3" type="ORF">POL25_04775</name>
</gene>
<feature type="transmembrane region" description="Helical" evidence="1">
    <location>
        <begin position="275"/>
        <end position="295"/>
    </location>
</feature>
<dbReference type="Proteomes" id="UP001221686">
    <property type="component" value="Unassembled WGS sequence"/>
</dbReference>
<feature type="domain" description="Peptidoglycan binding-like" evidence="2">
    <location>
        <begin position="186"/>
        <end position="232"/>
    </location>
</feature>
<dbReference type="EMBL" id="JAQNDL010000001">
    <property type="protein sequence ID" value="MDC0716192.1"/>
    <property type="molecule type" value="Genomic_DNA"/>
</dbReference>
<sequence>MARTPEWEKLEMAVGDASPAWPLPTVTPKFATWSVGGGRPFGCTLETCKRWHAGIDLTGAPDGALITAPEEALVVGLDRPWDDNAKAAFLRTKTGLFLVLGGFKQGSHKEYGIQQGQEVRKGDKLGRIHGPYGMIHLETYKAETRSANSVWWKTEGPPSGLLNPTNYVERMVGDKVSLLQTRQRHEALAALGVYKGDVAAEWGPASIEALRAAQTSLGIDADGKWGPQTEDAIHKALAVKQGCVTDECAASGGAAEVAPPSAGSADVLAAISRTGWWVIGGVTLLSVGAGLAIALRKDG</sequence>
<protein>
    <submittedName>
        <fullName evidence="3">Peptidoglycan-binding domain-containing protein</fullName>
    </submittedName>
</protein>
<dbReference type="RefSeq" id="WP_272084639.1">
    <property type="nucleotide sequence ID" value="NZ_JAQNDL010000001.1"/>
</dbReference>
<reference evidence="3 4" key="1">
    <citation type="submission" date="2022-11" db="EMBL/GenBank/DDBJ databases">
        <title>Minimal conservation of predation-associated metabolite biosynthetic gene clusters underscores biosynthetic potential of Myxococcota including descriptions for ten novel species: Archangium lansinium sp. nov., Myxococcus landrumus sp. nov., Nannocystis bai.</title>
        <authorList>
            <person name="Ahearne A."/>
            <person name="Stevens C."/>
            <person name="Dowd S."/>
        </authorList>
    </citation>
    <scope>NUCLEOTIDE SEQUENCE [LARGE SCALE GENOMIC DNA]</scope>
    <source>
        <strain evidence="3 4">BB15-2</strain>
    </source>
</reference>
<dbReference type="SUPFAM" id="SSF47090">
    <property type="entry name" value="PGBD-like"/>
    <property type="match status" value="1"/>
</dbReference>
<keyword evidence="1" id="KW-1133">Transmembrane helix</keyword>
<evidence type="ECO:0000313" key="3">
    <source>
        <dbReference type="EMBL" id="MDC0716192.1"/>
    </source>
</evidence>
<proteinExistence type="predicted"/>
<dbReference type="Gene3D" id="2.70.70.10">
    <property type="entry name" value="Glucose Permease (Domain IIA)"/>
    <property type="match status" value="1"/>
</dbReference>
<organism evidence="3 4">
    <name type="scientific">Nannocystis bainbridge</name>
    <dbReference type="NCBI Taxonomy" id="2995303"/>
    <lineage>
        <taxon>Bacteria</taxon>
        <taxon>Pseudomonadati</taxon>
        <taxon>Myxococcota</taxon>
        <taxon>Polyangia</taxon>
        <taxon>Nannocystales</taxon>
        <taxon>Nannocystaceae</taxon>
        <taxon>Nannocystis</taxon>
    </lineage>
</organism>
<evidence type="ECO:0000259" key="2">
    <source>
        <dbReference type="Pfam" id="PF01471"/>
    </source>
</evidence>